<reference evidence="2" key="1">
    <citation type="journal article" date="2020" name="mSystems">
        <title>Genome- and Community-Level Interaction Insights into Carbon Utilization and Element Cycling Functions of Hydrothermarchaeota in Hydrothermal Sediment.</title>
        <authorList>
            <person name="Zhou Z."/>
            <person name="Liu Y."/>
            <person name="Xu W."/>
            <person name="Pan J."/>
            <person name="Luo Z.H."/>
            <person name="Li M."/>
        </authorList>
    </citation>
    <scope>NUCLEOTIDE SEQUENCE [LARGE SCALE GENOMIC DNA]</scope>
    <source>
        <strain evidence="2">SpSt-906</strain>
    </source>
</reference>
<evidence type="ECO:0000313" key="2">
    <source>
        <dbReference type="EMBL" id="HGE99049.1"/>
    </source>
</evidence>
<name>A0A7C3UUM5_UNCW3</name>
<proteinExistence type="predicted"/>
<keyword evidence="1" id="KW-0472">Membrane</keyword>
<dbReference type="EMBL" id="DTMQ01000018">
    <property type="protein sequence ID" value="HGE99049.1"/>
    <property type="molecule type" value="Genomic_DNA"/>
</dbReference>
<protein>
    <recommendedName>
        <fullName evidence="3">CvpA family protein</fullName>
    </recommendedName>
</protein>
<keyword evidence="1" id="KW-1133">Transmembrane helix</keyword>
<gene>
    <name evidence="2" type="ORF">ENX07_03140</name>
</gene>
<feature type="transmembrane region" description="Helical" evidence="1">
    <location>
        <begin position="12"/>
        <end position="30"/>
    </location>
</feature>
<evidence type="ECO:0000256" key="1">
    <source>
        <dbReference type="SAM" id="Phobius"/>
    </source>
</evidence>
<feature type="transmembrane region" description="Helical" evidence="1">
    <location>
        <begin position="75"/>
        <end position="96"/>
    </location>
</feature>
<feature type="transmembrane region" description="Helical" evidence="1">
    <location>
        <begin position="108"/>
        <end position="129"/>
    </location>
</feature>
<feature type="transmembrane region" description="Helical" evidence="1">
    <location>
        <begin position="42"/>
        <end position="63"/>
    </location>
</feature>
<organism evidence="2">
    <name type="scientific">candidate division WOR-3 bacterium</name>
    <dbReference type="NCBI Taxonomy" id="2052148"/>
    <lineage>
        <taxon>Bacteria</taxon>
        <taxon>Bacteria division WOR-3</taxon>
    </lineage>
</organism>
<accession>A0A7C3UUM5</accession>
<comment type="caution">
    <text evidence="2">The sequence shown here is derived from an EMBL/GenBank/DDBJ whole genome shotgun (WGS) entry which is preliminary data.</text>
</comment>
<evidence type="ECO:0008006" key="3">
    <source>
        <dbReference type="Google" id="ProtNLM"/>
    </source>
</evidence>
<sequence length="176" mass="19634">MRPGGEGRRVRIMNQADLLGISLLLFFAILQSYRGKDGFGKTFLEMIGIIIASAIAVAWYPGLARAVGLSESSTLLILFFLVGFLFFLAADLLATIADISFESWDSLLSFFFGLGLGWAFCHILFRFLLLIYGKHSSFGLAVENSWVAKEILDFRTFKALVSLLYRAKLGPEIEEF</sequence>
<keyword evidence="1" id="KW-0812">Transmembrane</keyword>
<dbReference type="AlphaFoldDB" id="A0A7C3UUM5"/>